<evidence type="ECO:0000256" key="1">
    <source>
        <dbReference type="SAM" id="Phobius"/>
    </source>
</evidence>
<evidence type="ECO:0000313" key="5">
    <source>
        <dbReference type="Proteomes" id="UP001485459"/>
    </source>
</evidence>
<sequence>MLDNIDDKNIDWDKVASRLDGDLTNRDFTPEELRLLAAEREMKVRLAHPDFPVQDGWRQFGAVRNKHRIFRIMRLAAAAAVVLAFATGVWMMQRNRPTPPQSEQLANAKPSGKVQLKMGDGRSVELGEAKQTIRQGSDVQITAGGTTLAYTSGAAKGATVKMDTLVIPRGLQFTLQLSDGTKVWANSMTTLRYPAVFNGATRDVYVEGEAYFEVKANAAQPFIVHAGDNQLKVLGTAFNVNTFDVTTTTLTSGRLLVAAGGQQRQLEPGEQTVYRNGTLDKQTVDTQPFTAWKDGDLLFYDASLAEITRYLARNYDYDFEFNDTSLEKLRFTLDMPRPASLQVALDVIGKGLDISFSVQDNTVRVSKKEQAKL</sequence>
<protein>
    <submittedName>
        <fullName evidence="4">FecR domain-containing protein</fullName>
    </submittedName>
</protein>
<keyword evidence="1" id="KW-0472">Membrane</keyword>
<dbReference type="EMBL" id="CP149822">
    <property type="protein sequence ID" value="WZN43146.1"/>
    <property type="molecule type" value="Genomic_DNA"/>
</dbReference>
<dbReference type="Gene3D" id="3.55.50.30">
    <property type="match status" value="1"/>
</dbReference>
<feature type="domain" description="Protein FecR C-terminal" evidence="3">
    <location>
        <begin position="297"/>
        <end position="364"/>
    </location>
</feature>
<name>A0ABZ2YTS2_9BACT</name>
<feature type="transmembrane region" description="Helical" evidence="1">
    <location>
        <begin position="72"/>
        <end position="92"/>
    </location>
</feature>
<evidence type="ECO:0000259" key="2">
    <source>
        <dbReference type="Pfam" id="PF04773"/>
    </source>
</evidence>
<gene>
    <name evidence="4" type="ORF">WJU16_08880</name>
</gene>
<accession>A0ABZ2YTS2</accession>
<feature type="domain" description="FecR protein" evidence="2">
    <location>
        <begin position="164"/>
        <end position="253"/>
    </location>
</feature>
<dbReference type="RefSeq" id="WP_341837965.1">
    <property type="nucleotide sequence ID" value="NZ_CP149822.1"/>
</dbReference>
<dbReference type="Pfam" id="PF04773">
    <property type="entry name" value="FecR"/>
    <property type="match status" value="1"/>
</dbReference>
<dbReference type="Gene3D" id="2.60.120.1440">
    <property type="match status" value="1"/>
</dbReference>
<proteinExistence type="predicted"/>
<evidence type="ECO:0000313" key="4">
    <source>
        <dbReference type="EMBL" id="WZN43146.1"/>
    </source>
</evidence>
<evidence type="ECO:0000259" key="3">
    <source>
        <dbReference type="Pfam" id="PF16344"/>
    </source>
</evidence>
<organism evidence="4 5">
    <name type="scientific">Chitinophaga pollutisoli</name>
    <dbReference type="NCBI Taxonomy" id="3133966"/>
    <lineage>
        <taxon>Bacteria</taxon>
        <taxon>Pseudomonadati</taxon>
        <taxon>Bacteroidota</taxon>
        <taxon>Chitinophagia</taxon>
        <taxon>Chitinophagales</taxon>
        <taxon>Chitinophagaceae</taxon>
        <taxon>Chitinophaga</taxon>
    </lineage>
</organism>
<keyword evidence="1" id="KW-1133">Transmembrane helix</keyword>
<reference evidence="5" key="1">
    <citation type="submission" date="2024-03" db="EMBL/GenBank/DDBJ databases">
        <title>Chitinophaga horti sp. nov., isolated from garden soil.</title>
        <authorList>
            <person name="Lee D.S."/>
            <person name="Han D.M."/>
            <person name="Baek J.H."/>
            <person name="Choi D.G."/>
            <person name="Jeon J.H."/>
            <person name="Jeon C.O."/>
        </authorList>
    </citation>
    <scope>NUCLEOTIDE SEQUENCE [LARGE SCALE GENOMIC DNA]</scope>
    <source>
        <strain evidence="5">GPA1</strain>
    </source>
</reference>
<dbReference type="InterPro" id="IPR012373">
    <property type="entry name" value="Ferrdict_sens_TM"/>
</dbReference>
<dbReference type="Pfam" id="PF16344">
    <property type="entry name" value="FecR_C"/>
    <property type="match status" value="1"/>
</dbReference>
<keyword evidence="1" id="KW-0812">Transmembrane</keyword>
<dbReference type="InterPro" id="IPR006860">
    <property type="entry name" value="FecR"/>
</dbReference>
<keyword evidence="5" id="KW-1185">Reference proteome</keyword>
<dbReference type="PANTHER" id="PTHR30273">
    <property type="entry name" value="PERIPLASMIC SIGNAL SENSOR AND SIGMA FACTOR ACTIVATOR FECR-RELATED"/>
    <property type="match status" value="1"/>
</dbReference>
<dbReference type="PANTHER" id="PTHR30273:SF2">
    <property type="entry name" value="PROTEIN FECR"/>
    <property type="match status" value="1"/>
</dbReference>
<dbReference type="Proteomes" id="UP001485459">
    <property type="component" value="Chromosome"/>
</dbReference>
<dbReference type="InterPro" id="IPR032508">
    <property type="entry name" value="FecR_C"/>
</dbReference>